<dbReference type="InterPro" id="IPR023639">
    <property type="entry name" value="DNA_primase_ssu_PriS"/>
</dbReference>
<feature type="active site" evidence="11">
    <location>
        <position position="116"/>
    </location>
</feature>
<evidence type="ECO:0000256" key="14">
    <source>
        <dbReference type="SAM" id="MobiDB-lite"/>
    </source>
</evidence>
<dbReference type="GO" id="GO:0006269">
    <property type="term" value="P:DNA replication, synthesis of primer"/>
    <property type="evidence" value="ECO:0007669"/>
    <property type="project" value="UniProtKB-UniRule"/>
</dbReference>
<evidence type="ECO:0000256" key="12">
    <source>
        <dbReference type="RuleBase" id="RU003514"/>
    </source>
</evidence>
<dbReference type="GO" id="GO:0046872">
    <property type="term" value="F:metal ion binding"/>
    <property type="evidence" value="ECO:0007669"/>
    <property type="project" value="UniProtKB-KW"/>
</dbReference>
<keyword evidence="7 11" id="KW-0479">Metal-binding</keyword>
<evidence type="ECO:0000256" key="4">
    <source>
        <dbReference type="ARBA" id="ARBA00022679"/>
    </source>
</evidence>
<keyword evidence="2 11" id="KW-0240">DNA-directed RNA polymerase</keyword>
<dbReference type="KEGG" id="ncv:NCAV_0121"/>
<dbReference type="Gene3D" id="3.90.920.10">
    <property type="entry name" value="DNA primase, PRIM domain"/>
    <property type="match status" value="1"/>
</dbReference>
<comment type="function">
    <text evidence="13">RNA polymerase that catalyzes the synthesis of short RNA molecules used as primers for DNA polymerase during DNA replication.</text>
</comment>
<feature type="active site" evidence="11">
    <location>
        <position position="114"/>
    </location>
</feature>
<keyword evidence="6 11" id="KW-0235">DNA replication</keyword>
<evidence type="ECO:0000256" key="11">
    <source>
        <dbReference type="HAMAP-Rule" id="MF_00700"/>
    </source>
</evidence>
<comment type="function">
    <text evidence="11">Catalytic subunit of DNA primase, an RNA polymerase that catalyzes the synthesis of short RNA molecules used as primers for DNA polymerase during DNA replication. The small subunit contains the primase catalytic core and has DNA synthesis activity on its own. Binding to the large subunit stabilizes and modulates the activity, increasing the rate of DNA synthesis while decreasing the length of the DNA fragments, and conferring RNA synthesis capability. The DNA polymerase activity may enable DNA primase to also catalyze primer extension after primer synthesis. May also play a role in DNA repair.</text>
</comment>
<comment type="cofactor">
    <cofactor evidence="11">
        <name>Mg(2+)</name>
        <dbReference type="ChEBI" id="CHEBI:18420"/>
    </cofactor>
    <cofactor evidence="11">
        <name>Mn(2+)</name>
        <dbReference type="ChEBI" id="CHEBI:29035"/>
    </cofactor>
</comment>
<dbReference type="GO" id="GO:0003899">
    <property type="term" value="F:DNA-directed RNA polymerase activity"/>
    <property type="evidence" value="ECO:0007669"/>
    <property type="project" value="UniProtKB-UniRule"/>
</dbReference>
<gene>
    <name evidence="15" type="primary">priA</name>
    <name evidence="11" type="synonym">priS</name>
    <name evidence="15" type="ORF">NCAV_0121</name>
</gene>
<protein>
    <recommendedName>
        <fullName evidence="11">DNA primase small subunit PriS</fullName>
        <ecNumber evidence="11">2.7.7.-</ecNumber>
    </recommendedName>
</protein>
<dbReference type="Proteomes" id="UP000236248">
    <property type="component" value="Chromosome NCAV"/>
</dbReference>
<feature type="compositionally biased region" description="Basic and acidic residues" evidence="14">
    <location>
        <begin position="255"/>
        <end position="269"/>
    </location>
</feature>
<evidence type="ECO:0000256" key="7">
    <source>
        <dbReference type="ARBA" id="ARBA00022723"/>
    </source>
</evidence>
<dbReference type="GO" id="GO:0000428">
    <property type="term" value="C:DNA-directed RNA polymerase complex"/>
    <property type="evidence" value="ECO:0007669"/>
    <property type="project" value="UniProtKB-KW"/>
</dbReference>
<dbReference type="AlphaFoldDB" id="A0A2K5ANV2"/>
<keyword evidence="5 11" id="KW-0548">Nucleotidyltransferase</keyword>
<accession>A0A2K5ANV2</accession>
<dbReference type="EC" id="2.7.7.-" evidence="11"/>
<comment type="similarity">
    <text evidence="1 11 12">Belongs to the eukaryotic-type primase small subunit family.</text>
</comment>
<evidence type="ECO:0000313" key="15">
    <source>
        <dbReference type="EMBL" id="SPC33321.1"/>
    </source>
</evidence>
<keyword evidence="16" id="KW-1185">Reference proteome</keyword>
<sequence>MIDGVRREGNDKSDNTLAMMRAYSINLLNQAFKEYYFKHTAMVEAPDAIQEREFGYSRFDGTMIRHLSIRDRNELIALLIMNVPADVYCSAAYYTSPTRPMEEKGLKAADLIFDIDVKELKPRCSSMHDIHLCEECLEPVDDTSSMCGCGSRRVNHVTIPCDECISLGKREVKKLAGMLEDDFGVDEDNIKVYFSGNYGFHVYVKGRYTLLDSAARSEVVNYLLGRGVADAIRKRYGRKVREEIRGKGKSKRGKRSIERDKDKGKKDDDSNNATTAAIYGYDDLKHSDGNSNSNSNDGSIVYIPRSILAADGGYGWIGRIGRYLAASAHVSMKSIEDAILALSVRIDPNVTIDMHRIFRLPGTLNSKSSLAKVPLPRLSDIDSFNPLIDACLISDREVDVYVINAPRFTLKGNSFGPYTHEEVKLPLYAASYLICKGIAYAKRKY</sequence>
<dbReference type="Pfam" id="PF01896">
    <property type="entry name" value="DNA_primase_S"/>
    <property type="match status" value="1"/>
</dbReference>
<evidence type="ECO:0000256" key="3">
    <source>
        <dbReference type="ARBA" id="ARBA00022515"/>
    </source>
</evidence>
<evidence type="ECO:0000256" key="6">
    <source>
        <dbReference type="ARBA" id="ARBA00022705"/>
    </source>
</evidence>
<keyword evidence="4 11" id="KW-0808">Transferase</keyword>
<evidence type="ECO:0000313" key="16">
    <source>
        <dbReference type="Proteomes" id="UP000236248"/>
    </source>
</evidence>
<proteinExistence type="inferred from homology"/>
<evidence type="ECO:0000256" key="1">
    <source>
        <dbReference type="ARBA" id="ARBA00009762"/>
    </source>
</evidence>
<evidence type="ECO:0000256" key="9">
    <source>
        <dbReference type="ARBA" id="ARBA00023163"/>
    </source>
</evidence>
<evidence type="ECO:0000256" key="13">
    <source>
        <dbReference type="RuleBase" id="RU004224"/>
    </source>
</evidence>
<reference evidence="16" key="1">
    <citation type="submission" date="2018-01" db="EMBL/GenBank/DDBJ databases">
        <authorList>
            <person name="Kerou L M."/>
        </authorList>
    </citation>
    <scope>NUCLEOTIDE SEQUENCE [LARGE SCALE GENOMIC DNA]</scope>
    <source>
        <strain evidence="16">SCU2</strain>
    </source>
</reference>
<dbReference type="InterPro" id="IPR002755">
    <property type="entry name" value="DNA_primase_S"/>
</dbReference>
<evidence type="ECO:0000256" key="8">
    <source>
        <dbReference type="ARBA" id="ARBA00022842"/>
    </source>
</evidence>
<feature type="region of interest" description="Disordered" evidence="14">
    <location>
        <begin position="243"/>
        <end position="271"/>
    </location>
</feature>
<dbReference type="GO" id="GO:1990077">
    <property type="term" value="C:primosome complex"/>
    <property type="evidence" value="ECO:0007669"/>
    <property type="project" value="UniProtKB-KW"/>
</dbReference>
<feature type="active site" evidence="11">
    <location>
        <position position="347"/>
    </location>
</feature>
<evidence type="ECO:0000256" key="5">
    <source>
        <dbReference type="ARBA" id="ARBA00022695"/>
    </source>
</evidence>
<dbReference type="PANTHER" id="PTHR10536">
    <property type="entry name" value="DNA PRIMASE SMALL SUBUNIT"/>
    <property type="match status" value="1"/>
</dbReference>
<keyword evidence="9 11" id="KW-0804">Transcription</keyword>
<keyword evidence="8 11" id="KW-0460">Magnesium</keyword>
<name>A0A2K5ANV2_9ARCH</name>
<organism evidence="15 16">
    <name type="scientific">Candidatus Nitrosocaldus cavascurensis</name>
    <dbReference type="NCBI Taxonomy" id="2058097"/>
    <lineage>
        <taxon>Archaea</taxon>
        <taxon>Nitrososphaerota</taxon>
        <taxon>Nitrososphaeria</taxon>
        <taxon>Candidatus Nitrosocaldales</taxon>
        <taxon>Candidatus Nitrosocaldaceae</taxon>
        <taxon>Candidatus Nitrosocaldus</taxon>
    </lineage>
</organism>
<dbReference type="SUPFAM" id="SSF56747">
    <property type="entry name" value="Prim-pol domain"/>
    <property type="match status" value="1"/>
</dbReference>
<dbReference type="HAMAP" id="MF_00700">
    <property type="entry name" value="DNA_primase_sml_arc"/>
    <property type="match status" value="1"/>
</dbReference>
<evidence type="ECO:0000256" key="10">
    <source>
        <dbReference type="ARBA" id="ARBA00023211"/>
    </source>
</evidence>
<evidence type="ECO:0000256" key="2">
    <source>
        <dbReference type="ARBA" id="ARBA00022478"/>
    </source>
</evidence>
<keyword evidence="10 11" id="KW-0464">Manganese</keyword>
<keyword evidence="3 11" id="KW-0639">Primosome</keyword>
<comment type="subunit">
    <text evidence="11">Heterodimer of a small subunit (PriS) and a large subunit (PriL).</text>
</comment>
<dbReference type="EMBL" id="LT981265">
    <property type="protein sequence ID" value="SPC33321.1"/>
    <property type="molecule type" value="Genomic_DNA"/>
</dbReference>